<dbReference type="Gene3D" id="2.120.10.30">
    <property type="entry name" value="TolB, C-terminal domain"/>
    <property type="match status" value="1"/>
</dbReference>
<evidence type="ECO:0000313" key="3">
    <source>
        <dbReference type="Proteomes" id="UP000238348"/>
    </source>
</evidence>
<feature type="chain" id="PRO_5014720444" description="SMP-30/Gluconolactonase/LRE-like region domain-containing protein" evidence="1">
    <location>
        <begin position="24"/>
        <end position="305"/>
    </location>
</feature>
<dbReference type="InterPro" id="IPR011042">
    <property type="entry name" value="6-blade_b-propeller_TolB-like"/>
</dbReference>
<dbReference type="RefSeq" id="WP_104983344.1">
    <property type="nucleotide sequence ID" value="NZ_CP012673.1"/>
</dbReference>
<dbReference type="Proteomes" id="UP000238348">
    <property type="component" value="Chromosome"/>
</dbReference>
<proteinExistence type="predicted"/>
<evidence type="ECO:0000313" key="2">
    <source>
        <dbReference type="EMBL" id="AUX44881.1"/>
    </source>
</evidence>
<dbReference type="EMBL" id="CP012673">
    <property type="protein sequence ID" value="AUX44881.1"/>
    <property type="molecule type" value="Genomic_DNA"/>
</dbReference>
<keyword evidence="1" id="KW-0732">Signal</keyword>
<dbReference type="SUPFAM" id="SSF63829">
    <property type="entry name" value="Calcium-dependent phosphotriesterase"/>
    <property type="match status" value="1"/>
</dbReference>
<feature type="signal peptide" evidence="1">
    <location>
        <begin position="1"/>
        <end position="23"/>
    </location>
</feature>
<dbReference type="OrthoDB" id="7675395at2"/>
<gene>
    <name evidence="2" type="ORF">SOCE26_063510</name>
</gene>
<reference evidence="2 3" key="1">
    <citation type="submission" date="2015-09" db="EMBL/GenBank/DDBJ databases">
        <title>Sorangium comparison.</title>
        <authorList>
            <person name="Zaburannyi N."/>
            <person name="Bunk B."/>
            <person name="Overmann J."/>
            <person name="Mueller R."/>
        </authorList>
    </citation>
    <scope>NUCLEOTIDE SEQUENCE [LARGE SCALE GENOMIC DNA]</scope>
    <source>
        <strain evidence="2 3">So ce26</strain>
    </source>
</reference>
<protein>
    <recommendedName>
        <fullName evidence="4">SMP-30/Gluconolactonase/LRE-like region domain-containing protein</fullName>
    </recommendedName>
</protein>
<evidence type="ECO:0008006" key="4">
    <source>
        <dbReference type="Google" id="ProtNLM"/>
    </source>
</evidence>
<accession>A0A2L0F005</accession>
<evidence type="ECO:0000256" key="1">
    <source>
        <dbReference type="SAM" id="SignalP"/>
    </source>
</evidence>
<name>A0A2L0F005_SORCE</name>
<sequence length="305" mass="31711">MTSRQNILAASLACLSAALPACAEAPPPEAPGRHAVGGFSTPESVLHDEERDVYLVSNIDGSPVDKDGRAFISRVSPAGELLDRAWIDGASEGVTLNAPKGMAIAGGKLYVADIDVVRVFDARDGAPIQDVEVPGASLLNDVTAMPDGSILVSDSGVKLEGDAFAPTGSDALVVIAPDGQVSRLVADPALPHPNGVACARDEIWVAYLGAARLDAFDASGARQREIALPAGMLDGLVRLDDGRLLASSWDASAVFEVDLSGEEAPRVSTFAADLPSPADIGWDRARNRLLVPLFNDGELVLLDAE</sequence>
<dbReference type="AlphaFoldDB" id="A0A2L0F005"/>
<organism evidence="2 3">
    <name type="scientific">Sorangium cellulosum</name>
    <name type="common">Polyangium cellulosum</name>
    <dbReference type="NCBI Taxonomy" id="56"/>
    <lineage>
        <taxon>Bacteria</taxon>
        <taxon>Pseudomonadati</taxon>
        <taxon>Myxococcota</taxon>
        <taxon>Polyangia</taxon>
        <taxon>Polyangiales</taxon>
        <taxon>Polyangiaceae</taxon>
        <taxon>Sorangium</taxon>
    </lineage>
</organism>